<evidence type="ECO:0000256" key="1">
    <source>
        <dbReference type="ARBA" id="ARBA00000085"/>
    </source>
</evidence>
<feature type="domain" description="Histidine kinase" evidence="8">
    <location>
        <begin position="349"/>
        <end position="542"/>
    </location>
</feature>
<organism evidence="9 10">
    <name type="scientific">Halorubrum halodurans</name>
    <dbReference type="NCBI Taxonomy" id="1383851"/>
    <lineage>
        <taxon>Archaea</taxon>
        <taxon>Methanobacteriati</taxon>
        <taxon>Methanobacteriota</taxon>
        <taxon>Stenosarchaea group</taxon>
        <taxon>Halobacteria</taxon>
        <taxon>Halobacteriales</taxon>
        <taxon>Haloferacaceae</taxon>
        <taxon>Halorubrum</taxon>
    </lineage>
</organism>
<evidence type="ECO:0000313" key="9">
    <source>
        <dbReference type="EMBL" id="OYR57620.1"/>
    </source>
</evidence>
<dbReference type="SUPFAM" id="SSF47384">
    <property type="entry name" value="Homodimeric domain of signal transducing histidine kinase"/>
    <property type="match status" value="1"/>
</dbReference>
<feature type="transmembrane region" description="Helical" evidence="7">
    <location>
        <begin position="149"/>
        <end position="169"/>
    </location>
</feature>
<dbReference type="EC" id="2.7.13.3" evidence="2"/>
<dbReference type="PANTHER" id="PTHR43711">
    <property type="entry name" value="TWO-COMPONENT HISTIDINE KINASE"/>
    <property type="match status" value="1"/>
</dbReference>
<dbReference type="Pfam" id="PF16927">
    <property type="entry name" value="HisKA_7TM"/>
    <property type="match status" value="1"/>
</dbReference>
<accession>A0A256IM25</accession>
<dbReference type="AlphaFoldDB" id="A0A256IM25"/>
<dbReference type="PROSITE" id="PS50109">
    <property type="entry name" value="HIS_KIN"/>
    <property type="match status" value="1"/>
</dbReference>
<evidence type="ECO:0000256" key="2">
    <source>
        <dbReference type="ARBA" id="ARBA00012438"/>
    </source>
</evidence>
<dbReference type="SMART" id="SM00388">
    <property type="entry name" value="HisKA"/>
    <property type="match status" value="1"/>
</dbReference>
<keyword evidence="7" id="KW-0812">Transmembrane</keyword>
<dbReference type="InterPro" id="IPR005467">
    <property type="entry name" value="His_kinase_dom"/>
</dbReference>
<feature type="transmembrane region" description="Helical" evidence="7">
    <location>
        <begin position="181"/>
        <end position="202"/>
    </location>
</feature>
<feature type="transmembrane region" description="Helical" evidence="7">
    <location>
        <begin position="208"/>
        <end position="227"/>
    </location>
</feature>
<dbReference type="InterPro" id="IPR036890">
    <property type="entry name" value="HATPase_C_sf"/>
</dbReference>
<sequence>MAISTISPLFLLYVGLFVVAALACFISLTRLQRITNADTRRGLWALLLTSGGWATAHVGFLVSPTISLKLAWYTFGLVLGLAAVGAWLYFCSAYTGRTYHRNPTYRRLAIAVYIVLVAVKVTNPLHQGYFTTTAVATPFPHLSVYTGPLHWTAMGLSYALAFVGYFMLLELFTEIDLDTRALLALVGITGLPVVFDIIGYTTPYLIDITYEPLGVAVFAVGVAFVYIDQFDAIQLAGERDEPIIALDASNHIRDTNRAAQTLFPDLDGAEGTLLKTTLPRVAHCLDSDDAILKLQQEDRSRNYHVTETPYGTAKAGLGRTILLTDVTDRERYREELVRQNERLEQFASLVSHDLRNPLNVATGRFELLREDVEEVAENEHAAAIERALTRMEDLIRQILSLARDGQPVEQWDAVLLSSVAQNSWEMVETNAAELRVKDDLTFKADPTRLQRLFENLFRNSIDHGGPDVTVSVGVLPDRPGFYVADDGPGIPESDRESVFDPGYTTREEGTGFGLAIVAETVVAHGWKIQVTESETGGARFEILGVETVA</sequence>
<evidence type="ECO:0000256" key="4">
    <source>
        <dbReference type="ARBA" id="ARBA00022679"/>
    </source>
</evidence>
<dbReference type="SUPFAM" id="SSF55874">
    <property type="entry name" value="ATPase domain of HSP90 chaperone/DNA topoisomerase II/histidine kinase"/>
    <property type="match status" value="1"/>
</dbReference>
<dbReference type="PANTHER" id="PTHR43711:SF1">
    <property type="entry name" value="HISTIDINE KINASE 1"/>
    <property type="match status" value="1"/>
</dbReference>
<feature type="transmembrane region" description="Helical" evidence="7">
    <location>
        <begin position="6"/>
        <end position="31"/>
    </location>
</feature>
<keyword evidence="6" id="KW-0902">Two-component regulatory system</keyword>
<dbReference type="GO" id="GO:0000155">
    <property type="term" value="F:phosphorelay sensor kinase activity"/>
    <property type="evidence" value="ECO:0007669"/>
    <property type="project" value="InterPro"/>
</dbReference>
<dbReference type="InterPro" id="IPR050736">
    <property type="entry name" value="Sensor_HK_Regulatory"/>
</dbReference>
<dbReference type="CDD" id="cd00082">
    <property type="entry name" value="HisKA"/>
    <property type="match status" value="1"/>
</dbReference>
<dbReference type="EMBL" id="NHPJ01000059">
    <property type="protein sequence ID" value="OYR57620.1"/>
    <property type="molecule type" value="Genomic_DNA"/>
</dbReference>
<name>A0A256IM25_9EURY</name>
<keyword evidence="5 9" id="KW-0418">Kinase</keyword>
<reference evidence="9 10" key="1">
    <citation type="journal article" date="2014" name="Front. Microbiol.">
        <title>Population and genomic analysis of the genus Halorubrum.</title>
        <authorList>
            <person name="Fullmer M.S."/>
            <person name="Soucy S.M."/>
            <person name="Swithers K.S."/>
            <person name="Makkay A.M."/>
            <person name="Wheeler R."/>
            <person name="Ventosa A."/>
            <person name="Gogarten J.P."/>
            <person name="Papke R.T."/>
        </authorList>
    </citation>
    <scope>NUCLEOTIDE SEQUENCE [LARGE SCALE GENOMIC DNA]</scope>
    <source>
        <strain evidence="9 10">Cb34</strain>
    </source>
</reference>
<feature type="transmembrane region" description="Helical" evidence="7">
    <location>
        <begin position="70"/>
        <end position="90"/>
    </location>
</feature>
<evidence type="ECO:0000256" key="5">
    <source>
        <dbReference type="ARBA" id="ARBA00022777"/>
    </source>
</evidence>
<dbReference type="Pfam" id="PF00512">
    <property type="entry name" value="HisKA"/>
    <property type="match status" value="1"/>
</dbReference>
<dbReference type="Gene3D" id="1.10.287.130">
    <property type="match status" value="1"/>
</dbReference>
<feature type="transmembrane region" description="Helical" evidence="7">
    <location>
        <begin position="110"/>
        <end position="129"/>
    </location>
</feature>
<dbReference type="InterPro" id="IPR003594">
    <property type="entry name" value="HATPase_dom"/>
</dbReference>
<dbReference type="InterPro" id="IPR031621">
    <property type="entry name" value="HisKA_7TM"/>
</dbReference>
<evidence type="ECO:0000256" key="3">
    <source>
        <dbReference type="ARBA" id="ARBA00022553"/>
    </source>
</evidence>
<dbReference type="InterPro" id="IPR003661">
    <property type="entry name" value="HisK_dim/P_dom"/>
</dbReference>
<dbReference type="RefSeq" id="WP_094530914.1">
    <property type="nucleotide sequence ID" value="NZ_NHPJ01000059.1"/>
</dbReference>
<dbReference type="Gene3D" id="3.30.565.10">
    <property type="entry name" value="Histidine kinase-like ATPase, C-terminal domain"/>
    <property type="match status" value="1"/>
</dbReference>
<dbReference type="InterPro" id="IPR036097">
    <property type="entry name" value="HisK_dim/P_sf"/>
</dbReference>
<dbReference type="InterPro" id="IPR004358">
    <property type="entry name" value="Sig_transdc_His_kin-like_C"/>
</dbReference>
<dbReference type="CDD" id="cd00075">
    <property type="entry name" value="HATPase"/>
    <property type="match status" value="1"/>
</dbReference>
<keyword evidence="7" id="KW-0472">Membrane</keyword>
<evidence type="ECO:0000256" key="6">
    <source>
        <dbReference type="ARBA" id="ARBA00023012"/>
    </source>
</evidence>
<keyword evidence="4" id="KW-0808">Transferase</keyword>
<protein>
    <recommendedName>
        <fullName evidence="2">histidine kinase</fullName>
        <ecNumber evidence="2">2.7.13.3</ecNumber>
    </recommendedName>
</protein>
<keyword evidence="3" id="KW-0597">Phosphoprotein</keyword>
<dbReference type="PRINTS" id="PR00344">
    <property type="entry name" value="BCTRLSENSOR"/>
</dbReference>
<evidence type="ECO:0000313" key="10">
    <source>
        <dbReference type="Proteomes" id="UP000216308"/>
    </source>
</evidence>
<dbReference type="Pfam" id="PF02518">
    <property type="entry name" value="HATPase_c"/>
    <property type="match status" value="1"/>
</dbReference>
<feature type="transmembrane region" description="Helical" evidence="7">
    <location>
        <begin position="43"/>
        <end position="64"/>
    </location>
</feature>
<keyword evidence="7" id="KW-1133">Transmembrane helix</keyword>
<dbReference type="OrthoDB" id="8127at2157"/>
<gene>
    <name evidence="9" type="ORF">DJ70_05580</name>
</gene>
<dbReference type="SMART" id="SM00387">
    <property type="entry name" value="HATPase_c"/>
    <property type="match status" value="1"/>
</dbReference>
<comment type="caution">
    <text evidence="9">The sequence shown here is derived from an EMBL/GenBank/DDBJ whole genome shotgun (WGS) entry which is preliminary data.</text>
</comment>
<evidence type="ECO:0000256" key="7">
    <source>
        <dbReference type="SAM" id="Phobius"/>
    </source>
</evidence>
<keyword evidence="10" id="KW-1185">Reference proteome</keyword>
<proteinExistence type="predicted"/>
<dbReference type="Proteomes" id="UP000216308">
    <property type="component" value="Unassembled WGS sequence"/>
</dbReference>
<comment type="catalytic activity">
    <reaction evidence="1">
        <text>ATP + protein L-histidine = ADP + protein N-phospho-L-histidine.</text>
        <dbReference type="EC" id="2.7.13.3"/>
    </reaction>
</comment>
<evidence type="ECO:0000259" key="8">
    <source>
        <dbReference type="PROSITE" id="PS50109"/>
    </source>
</evidence>